<feature type="compositionally biased region" description="Low complexity" evidence="12">
    <location>
        <begin position="156"/>
        <end position="170"/>
    </location>
</feature>
<evidence type="ECO:0000256" key="9">
    <source>
        <dbReference type="ARBA" id="ARBA00023010"/>
    </source>
</evidence>
<keyword evidence="6" id="KW-0999">Mitochondrion inner membrane</keyword>
<evidence type="ECO:0000256" key="7">
    <source>
        <dbReference type="ARBA" id="ARBA00022927"/>
    </source>
</evidence>
<keyword evidence="7" id="KW-0653">Protein transport</keyword>
<dbReference type="Proteomes" id="UP000095287">
    <property type="component" value="Unplaced"/>
</dbReference>
<feature type="region of interest" description="Disordered" evidence="12">
    <location>
        <begin position="142"/>
        <end position="170"/>
    </location>
</feature>
<evidence type="ECO:0000256" key="3">
    <source>
        <dbReference type="ARBA" id="ARBA00008444"/>
    </source>
</evidence>
<evidence type="ECO:0000256" key="8">
    <source>
        <dbReference type="ARBA" id="ARBA00022989"/>
    </source>
</evidence>
<name>A0A1I8ARK2_9BILA</name>
<evidence type="ECO:0000256" key="1">
    <source>
        <dbReference type="ARBA" id="ARBA00002959"/>
    </source>
</evidence>
<evidence type="ECO:0000256" key="12">
    <source>
        <dbReference type="SAM" id="MobiDB-lite"/>
    </source>
</evidence>
<keyword evidence="5 13" id="KW-0812">Transmembrane</keyword>
<keyword evidence="10" id="KW-0496">Mitochondrion</keyword>
<evidence type="ECO:0000256" key="10">
    <source>
        <dbReference type="ARBA" id="ARBA00023128"/>
    </source>
</evidence>
<evidence type="ECO:0000313" key="14">
    <source>
        <dbReference type="Proteomes" id="UP000095287"/>
    </source>
</evidence>
<organism evidence="14 15">
    <name type="scientific">Steinernema glaseri</name>
    <dbReference type="NCBI Taxonomy" id="37863"/>
    <lineage>
        <taxon>Eukaryota</taxon>
        <taxon>Metazoa</taxon>
        <taxon>Ecdysozoa</taxon>
        <taxon>Nematoda</taxon>
        <taxon>Chromadorea</taxon>
        <taxon>Rhabditida</taxon>
        <taxon>Tylenchina</taxon>
        <taxon>Panagrolaimomorpha</taxon>
        <taxon>Strongyloidoidea</taxon>
        <taxon>Steinernematidae</taxon>
        <taxon>Steinernema</taxon>
    </lineage>
</organism>
<dbReference type="Pfam" id="PF02466">
    <property type="entry name" value="Tim17"/>
    <property type="match status" value="1"/>
</dbReference>
<keyword evidence="14" id="KW-1185">Reference proteome</keyword>
<evidence type="ECO:0000256" key="4">
    <source>
        <dbReference type="ARBA" id="ARBA00022448"/>
    </source>
</evidence>
<comment type="function">
    <text evidence="1">Essential component of the TIM23 complex, a complex that mediates the translocation of transit peptide-containing proteins across the mitochondrial inner membrane.</text>
</comment>
<keyword evidence="8 13" id="KW-1133">Transmembrane helix</keyword>
<evidence type="ECO:0000256" key="5">
    <source>
        <dbReference type="ARBA" id="ARBA00022692"/>
    </source>
</evidence>
<dbReference type="PANTHER" id="PTHR10485">
    <property type="entry name" value="MITOCHONDRIAL IMPORT INNER MEMBRANE TRANSLOCASE SUBUNIT TIM-17"/>
    <property type="match status" value="1"/>
</dbReference>
<evidence type="ECO:0000313" key="15">
    <source>
        <dbReference type="WBParaSite" id="L893_g8157.t1"/>
    </source>
</evidence>
<dbReference type="PANTHER" id="PTHR10485:SF0">
    <property type="entry name" value="AT05822P-RELATED"/>
    <property type="match status" value="1"/>
</dbReference>
<evidence type="ECO:0000256" key="11">
    <source>
        <dbReference type="ARBA" id="ARBA00023136"/>
    </source>
</evidence>
<sequence length="170" mass="18204">MEEYNREPCPYRIVEDAGSAFTMGLIGGSIFHSFTGMKQAPRGHKISGLLENVRVRSPLTGVQFAAWGGMFSTIDCCMVAIRKKEDPLNSITSGALTGALLSVRSGPRIMAASGILGGVILAMIEGAGLVMSRWMTDVQYAQSQQPELEDPRNLASTSPSTSSKSEFLSI</sequence>
<keyword evidence="9" id="KW-0811">Translocation</keyword>
<dbReference type="WBParaSite" id="L893_g8157.t1">
    <property type="protein sequence ID" value="L893_g8157.t1"/>
    <property type="gene ID" value="L893_g8157"/>
</dbReference>
<comment type="similarity">
    <text evidence="3">Belongs to the Tim17/Tim22/Tim23 family.</text>
</comment>
<reference evidence="15" key="1">
    <citation type="submission" date="2016-11" db="UniProtKB">
        <authorList>
            <consortium name="WormBaseParasite"/>
        </authorList>
    </citation>
    <scope>IDENTIFICATION</scope>
</reference>
<dbReference type="GO" id="GO:0008320">
    <property type="term" value="F:protein transmembrane transporter activity"/>
    <property type="evidence" value="ECO:0007669"/>
    <property type="project" value="TreeGrafter"/>
</dbReference>
<protein>
    <submittedName>
        <fullName evidence="15">Mitochondrial import inner membrane translocase subunit TIM17</fullName>
    </submittedName>
</protein>
<proteinExistence type="inferred from homology"/>
<dbReference type="AlphaFoldDB" id="A0A1I8ARK2"/>
<evidence type="ECO:0000256" key="2">
    <source>
        <dbReference type="ARBA" id="ARBA00004448"/>
    </source>
</evidence>
<feature type="transmembrane region" description="Helical" evidence="13">
    <location>
        <begin position="20"/>
        <end position="37"/>
    </location>
</feature>
<dbReference type="GO" id="GO:0030150">
    <property type="term" value="P:protein import into mitochondrial matrix"/>
    <property type="evidence" value="ECO:0007669"/>
    <property type="project" value="TreeGrafter"/>
</dbReference>
<evidence type="ECO:0000256" key="13">
    <source>
        <dbReference type="SAM" id="Phobius"/>
    </source>
</evidence>
<feature type="transmembrane region" description="Helical" evidence="13">
    <location>
        <begin position="109"/>
        <end position="130"/>
    </location>
</feature>
<accession>A0A1I8ARK2</accession>
<keyword evidence="11 13" id="KW-0472">Membrane</keyword>
<evidence type="ECO:0000256" key="6">
    <source>
        <dbReference type="ARBA" id="ARBA00022792"/>
    </source>
</evidence>
<comment type="subcellular location">
    <subcellularLocation>
        <location evidence="2">Mitochondrion inner membrane</location>
        <topology evidence="2">Multi-pass membrane protein</topology>
    </subcellularLocation>
</comment>
<dbReference type="GO" id="GO:0005744">
    <property type="term" value="C:TIM23 mitochondrial import inner membrane translocase complex"/>
    <property type="evidence" value="ECO:0007669"/>
    <property type="project" value="TreeGrafter"/>
</dbReference>
<keyword evidence="4" id="KW-0813">Transport</keyword>